<dbReference type="PROSITE" id="PS50928">
    <property type="entry name" value="ABC_TM1"/>
    <property type="match status" value="1"/>
</dbReference>
<comment type="subcellular location">
    <subcellularLocation>
        <location evidence="1 7">Cell membrane</location>
        <topology evidence="1 7">Multi-pass membrane protein</topology>
    </subcellularLocation>
</comment>
<organism evidence="10 11">
    <name type="scientific">Flaviflexus ciconiae</name>
    <dbReference type="NCBI Taxonomy" id="2496867"/>
    <lineage>
        <taxon>Bacteria</taxon>
        <taxon>Bacillati</taxon>
        <taxon>Actinomycetota</taxon>
        <taxon>Actinomycetes</taxon>
        <taxon>Actinomycetales</taxon>
        <taxon>Actinomycetaceae</taxon>
        <taxon>Flaviflexus</taxon>
    </lineage>
</organism>
<dbReference type="GO" id="GO:0055085">
    <property type="term" value="P:transmembrane transport"/>
    <property type="evidence" value="ECO:0007669"/>
    <property type="project" value="InterPro"/>
</dbReference>
<evidence type="ECO:0000259" key="9">
    <source>
        <dbReference type="PROSITE" id="PS50928"/>
    </source>
</evidence>
<dbReference type="PANTHER" id="PTHR30193:SF41">
    <property type="entry name" value="DIACETYLCHITOBIOSE UPTAKE SYSTEM PERMEASE PROTEIN NGCF"/>
    <property type="match status" value="1"/>
</dbReference>
<dbReference type="PANTHER" id="PTHR30193">
    <property type="entry name" value="ABC TRANSPORTER PERMEASE PROTEIN"/>
    <property type="match status" value="1"/>
</dbReference>
<comment type="similarity">
    <text evidence="7">Belongs to the binding-protein-dependent transport system permease family.</text>
</comment>
<evidence type="ECO:0000256" key="2">
    <source>
        <dbReference type="ARBA" id="ARBA00022448"/>
    </source>
</evidence>
<proteinExistence type="inferred from homology"/>
<dbReference type="OrthoDB" id="3265694at2"/>
<dbReference type="KEGG" id="flh:EJ997_00755"/>
<evidence type="ECO:0000256" key="8">
    <source>
        <dbReference type="SAM" id="MobiDB-lite"/>
    </source>
</evidence>
<feature type="transmembrane region" description="Helical" evidence="7">
    <location>
        <begin position="176"/>
        <end position="198"/>
    </location>
</feature>
<feature type="region of interest" description="Disordered" evidence="8">
    <location>
        <begin position="1"/>
        <end position="26"/>
    </location>
</feature>
<evidence type="ECO:0000256" key="6">
    <source>
        <dbReference type="ARBA" id="ARBA00023136"/>
    </source>
</evidence>
<feature type="transmembrane region" description="Helical" evidence="7">
    <location>
        <begin position="124"/>
        <end position="145"/>
    </location>
</feature>
<dbReference type="Pfam" id="PF00528">
    <property type="entry name" value="BPD_transp_1"/>
    <property type="match status" value="1"/>
</dbReference>
<accession>A0A3Q9G2R3</accession>
<keyword evidence="11" id="KW-1185">Reference proteome</keyword>
<protein>
    <submittedName>
        <fullName evidence="10">Sugar ABC transporter permease</fullName>
    </submittedName>
</protein>
<sequence length="312" mass="33719">MVAAPGVPGTVTHGGAGPRRKARSKKRTRTVTTIALMALPVLVYGTFIIYPVIRVIGLSFWHWDGLGTAEWAGVENYTAIWQDDRLRDAFLHGLVLIFFFAILPIIIGLPLASLLVRSKVRGLGFFRTVVFLPQVIAMVVLAVAWRDIYDKDGPLNTALGWFGLGLDVSFLGSYTWALPAVGFIGTWVSTGLVTVLLMSGMARVSESYYEAATLDGVGAFGKFRYITLPAVRAEILVSITLTTINALKTFDLVYMTTSGGPGTSTTVPAYEVYYQAFRVGSVGTASALAVVLMVIIFAINIVVNVLGEREGK</sequence>
<dbReference type="Gene3D" id="1.10.3720.10">
    <property type="entry name" value="MetI-like"/>
    <property type="match status" value="1"/>
</dbReference>
<evidence type="ECO:0000313" key="10">
    <source>
        <dbReference type="EMBL" id="AZQ76069.1"/>
    </source>
</evidence>
<dbReference type="InterPro" id="IPR035906">
    <property type="entry name" value="MetI-like_sf"/>
</dbReference>
<dbReference type="RefSeq" id="WP_126702878.1">
    <property type="nucleotide sequence ID" value="NZ_CP034593.1"/>
</dbReference>
<evidence type="ECO:0000313" key="11">
    <source>
        <dbReference type="Proteomes" id="UP000280344"/>
    </source>
</evidence>
<keyword evidence="3" id="KW-1003">Cell membrane</keyword>
<dbReference type="GO" id="GO:0005886">
    <property type="term" value="C:plasma membrane"/>
    <property type="evidence" value="ECO:0007669"/>
    <property type="project" value="UniProtKB-SubCell"/>
</dbReference>
<keyword evidence="4 7" id="KW-0812">Transmembrane</keyword>
<reference evidence="10 11" key="1">
    <citation type="submission" date="2018-12" db="EMBL/GenBank/DDBJ databases">
        <title>Complete genome sequence of Flaviflexus sp. H23T48.</title>
        <authorList>
            <person name="Bae J.-W."/>
            <person name="Lee J.-Y."/>
        </authorList>
    </citation>
    <scope>NUCLEOTIDE SEQUENCE [LARGE SCALE GENOMIC DNA]</scope>
    <source>
        <strain evidence="10 11">H23T48</strain>
    </source>
</reference>
<dbReference type="Proteomes" id="UP000280344">
    <property type="component" value="Chromosome"/>
</dbReference>
<evidence type="ECO:0000256" key="4">
    <source>
        <dbReference type="ARBA" id="ARBA00022692"/>
    </source>
</evidence>
<feature type="domain" description="ABC transmembrane type-1" evidence="9">
    <location>
        <begin position="90"/>
        <end position="303"/>
    </location>
</feature>
<dbReference type="EMBL" id="CP034593">
    <property type="protein sequence ID" value="AZQ76069.1"/>
    <property type="molecule type" value="Genomic_DNA"/>
</dbReference>
<evidence type="ECO:0000256" key="7">
    <source>
        <dbReference type="RuleBase" id="RU363032"/>
    </source>
</evidence>
<dbReference type="AlphaFoldDB" id="A0A3Q9G2R3"/>
<keyword evidence="6 7" id="KW-0472">Membrane</keyword>
<dbReference type="CDD" id="cd06261">
    <property type="entry name" value="TM_PBP2"/>
    <property type="match status" value="1"/>
</dbReference>
<keyword evidence="2 7" id="KW-0813">Transport</keyword>
<evidence type="ECO:0000256" key="5">
    <source>
        <dbReference type="ARBA" id="ARBA00022989"/>
    </source>
</evidence>
<dbReference type="InterPro" id="IPR000515">
    <property type="entry name" value="MetI-like"/>
</dbReference>
<gene>
    <name evidence="10" type="ORF">EJ997_00755</name>
</gene>
<name>A0A3Q9G2R3_9ACTO</name>
<dbReference type="SUPFAM" id="SSF161098">
    <property type="entry name" value="MetI-like"/>
    <property type="match status" value="1"/>
</dbReference>
<dbReference type="InterPro" id="IPR051393">
    <property type="entry name" value="ABC_transporter_permease"/>
</dbReference>
<evidence type="ECO:0000256" key="3">
    <source>
        <dbReference type="ARBA" id="ARBA00022475"/>
    </source>
</evidence>
<feature type="transmembrane region" description="Helical" evidence="7">
    <location>
        <begin position="287"/>
        <end position="307"/>
    </location>
</feature>
<feature type="transmembrane region" description="Helical" evidence="7">
    <location>
        <begin position="30"/>
        <end position="53"/>
    </location>
</feature>
<evidence type="ECO:0000256" key="1">
    <source>
        <dbReference type="ARBA" id="ARBA00004651"/>
    </source>
</evidence>
<keyword evidence="5 7" id="KW-1133">Transmembrane helix</keyword>
<feature type="transmembrane region" description="Helical" evidence="7">
    <location>
        <begin position="89"/>
        <end position="112"/>
    </location>
</feature>